<evidence type="ECO:0000313" key="3">
    <source>
        <dbReference type="Proteomes" id="UP000663832"/>
    </source>
</evidence>
<name>A0A815S0Q4_9BILA</name>
<gene>
    <name evidence="1" type="ORF">BJG266_LOCUS28243</name>
    <name evidence="2" type="ORF">QVE165_LOCUS42537</name>
</gene>
<dbReference type="EMBL" id="CAJNOM010000527">
    <property type="protein sequence ID" value="CAF1485708.1"/>
    <property type="molecule type" value="Genomic_DNA"/>
</dbReference>
<protein>
    <submittedName>
        <fullName evidence="2">Uncharacterized protein</fullName>
    </submittedName>
</protein>
<sequence length="233" mass="27159">MAATLPIDSFVDKTVQLAKRLSETDVSIPNDLTQVEKSLIDLRTSVLYSRMDQQEKNRFIRHITDIKDSVNLTTNITHKILASFVRALSKLEIFSSHLLRLLTNKKVKADDKNETESKFEEVLQHTKVEVDRITNNAEDVYRMLGTLHSHLERLLTEQKYVSTFSHIFLENLMEKISVLNSTVAESQQTDTKNFDEDEHDLSVEKICRMTIREENVNKNKYQRNLEVFDQFPE</sequence>
<accession>A0A815S0Q4</accession>
<dbReference type="OrthoDB" id="10059847at2759"/>
<comment type="caution">
    <text evidence="2">The sequence shown here is derived from an EMBL/GenBank/DDBJ whole genome shotgun (WGS) entry which is preliminary data.</text>
</comment>
<keyword evidence="3" id="KW-1185">Reference proteome</keyword>
<evidence type="ECO:0000313" key="2">
    <source>
        <dbReference type="EMBL" id="CAF1485708.1"/>
    </source>
</evidence>
<proteinExistence type="predicted"/>
<reference evidence="2" key="1">
    <citation type="submission" date="2021-02" db="EMBL/GenBank/DDBJ databases">
        <authorList>
            <person name="Nowell W R."/>
        </authorList>
    </citation>
    <scope>NUCLEOTIDE SEQUENCE</scope>
</reference>
<dbReference type="AlphaFoldDB" id="A0A815S0Q4"/>
<dbReference type="EMBL" id="CAJNOI010000283">
    <property type="protein sequence ID" value="CAF1225922.1"/>
    <property type="molecule type" value="Genomic_DNA"/>
</dbReference>
<dbReference type="Proteomes" id="UP000663877">
    <property type="component" value="Unassembled WGS sequence"/>
</dbReference>
<organism evidence="2 3">
    <name type="scientific">Adineta steineri</name>
    <dbReference type="NCBI Taxonomy" id="433720"/>
    <lineage>
        <taxon>Eukaryota</taxon>
        <taxon>Metazoa</taxon>
        <taxon>Spiralia</taxon>
        <taxon>Gnathifera</taxon>
        <taxon>Rotifera</taxon>
        <taxon>Eurotatoria</taxon>
        <taxon>Bdelloidea</taxon>
        <taxon>Adinetida</taxon>
        <taxon>Adinetidae</taxon>
        <taxon>Adineta</taxon>
    </lineage>
</organism>
<evidence type="ECO:0000313" key="1">
    <source>
        <dbReference type="EMBL" id="CAF1225922.1"/>
    </source>
</evidence>
<dbReference type="Proteomes" id="UP000663832">
    <property type="component" value="Unassembled WGS sequence"/>
</dbReference>